<dbReference type="SUPFAM" id="SSF51366">
    <property type="entry name" value="Ribulose-phoshate binding barrel"/>
    <property type="match status" value="1"/>
</dbReference>
<comment type="caution">
    <text evidence="2">The sequence shown here is derived from an EMBL/GenBank/DDBJ whole genome shotgun (WGS) entry which is preliminary data.</text>
</comment>
<evidence type="ECO:0000256" key="1">
    <source>
        <dbReference type="ARBA" id="ARBA00006007"/>
    </source>
</evidence>
<keyword evidence="3" id="KW-1185">Reference proteome</keyword>
<dbReference type="PANTHER" id="PTHR21381:SF3">
    <property type="entry name" value="SGC REGION PROTEIN SGCQ-RELATED"/>
    <property type="match status" value="1"/>
</dbReference>
<evidence type="ECO:0000313" key="3">
    <source>
        <dbReference type="Proteomes" id="UP000256388"/>
    </source>
</evidence>
<name>A0A347ZTN2_9CHLR</name>
<gene>
    <name evidence="2" type="ORF">DFR64_0620</name>
</gene>
<dbReference type="OrthoDB" id="9791357at2"/>
<protein>
    <recommendedName>
        <fullName evidence="4">Membrane biogenesis protein</fullName>
    </recommendedName>
</protein>
<dbReference type="AlphaFoldDB" id="A0A347ZTN2"/>
<organism evidence="2 3">
    <name type="scientific">Pelolinea submarina</name>
    <dbReference type="NCBI Taxonomy" id="913107"/>
    <lineage>
        <taxon>Bacteria</taxon>
        <taxon>Bacillati</taxon>
        <taxon>Chloroflexota</taxon>
        <taxon>Anaerolineae</taxon>
        <taxon>Anaerolineales</taxon>
        <taxon>Anaerolineaceae</taxon>
        <taxon>Pelolinea</taxon>
    </lineage>
</organism>
<comment type="similarity">
    <text evidence="1">Belongs to the BtpA family.</text>
</comment>
<proteinExistence type="inferred from homology"/>
<dbReference type="RefSeq" id="WP_116223921.1">
    <property type="nucleotide sequence ID" value="NZ_AP018437.1"/>
</dbReference>
<sequence length="241" mass="27070">MFLDLFNNAKPVMAMLHLKGDNPEERLERAVVEADIYARCGVDAMIVEDYYGDVNDVEKALAYLSKERPDYILGVNVLDKFAKSYELALEYGAKFMQVDSICGHLEVTDEPAYFEMIDGYRRDKKIAVIGGVRFKYQPYLSNRSLKEDLEIGMMHCDAIAVTGAGTGVDTDTQKISEFREIMGDFPLVVAAGMTKDNIKEKLSIGDAAIVGSTFKDTRKDTGDVLAAHVEEFMDELRRCFR</sequence>
<dbReference type="InterPro" id="IPR011060">
    <property type="entry name" value="RibuloseP-bd_barrel"/>
</dbReference>
<dbReference type="EMBL" id="QUMS01000001">
    <property type="protein sequence ID" value="REG10759.1"/>
    <property type="molecule type" value="Genomic_DNA"/>
</dbReference>
<dbReference type="PANTHER" id="PTHR21381">
    <property type="entry name" value="ZGC:162297"/>
    <property type="match status" value="1"/>
</dbReference>
<dbReference type="Proteomes" id="UP000256388">
    <property type="component" value="Unassembled WGS sequence"/>
</dbReference>
<accession>A0A347ZTN2</accession>
<dbReference type="Pfam" id="PF03437">
    <property type="entry name" value="BtpA"/>
    <property type="match status" value="1"/>
</dbReference>
<dbReference type="InterPro" id="IPR005137">
    <property type="entry name" value="BtpA"/>
</dbReference>
<evidence type="ECO:0000313" key="2">
    <source>
        <dbReference type="EMBL" id="REG10759.1"/>
    </source>
</evidence>
<reference evidence="2 3" key="1">
    <citation type="submission" date="2018-08" db="EMBL/GenBank/DDBJ databases">
        <title>Genomic Encyclopedia of Type Strains, Phase IV (KMG-IV): sequencing the most valuable type-strain genomes for metagenomic binning, comparative biology and taxonomic classification.</title>
        <authorList>
            <person name="Goeker M."/>
        </authorList>
    </citation>
    <scope>NUCLEOTIDE SEQUENCE [LARGE SCALE GENOMIC DNA]</scope>
    <source>
        <strain evidence="2 3">DSM 23923</strain>
    </source>
</reference>
<evidence type="ECO:0008006" key="4">
    <source>
        <dbReference type="Google" id="ProtNLM"/>
    </source>
</evidence>